<dbReference type="FunFam" id="3.30.470.20:FF:000001">
    <property type="entry name" value="Carbamoyl-phosphate synthase large chain"/>
    <property type="match status" value="1"/>
</dbReference>
<feature type="binding site" evidence="18">
    <location>
        <position position="742"/>
    </location>
    <ligand>
        <name>ATP</name>
        <dbReference type="ChEBI" id="CHEBI:30616"/>
        <label>2</label>
    </ligand>
</feature>
<feature type="binding site" evidence="18">
    <location>
        <position position="298"/>
    </location>
    <ligand>
        <name>Mn(2+)</name>
        <dbReference type="ChEBI" id="CHEBI:29035"/>
        <label>2</label>
    </ligand>
</feature>
<feature type="binding site" evidence="18">
    <location>
        <position position="241"/>
    </location>
    <ligand>
        <name>ATP</name>
        <dbReference type="ChEBI" id="CHEBI:30616"/>
        <label>1</label>
    </ligand>
</feature>
<feature type="region of interest" description="Allosteric domain" evidence="18">
    <location>
        <begin position="920"/>
        <end position="1056"/>
    </location>
</feature>
<feature type="binding site" evidence="18">
    <location>
        <position position="809"/>
    </location>
    <ligand>
        <name>Mg(2+)</name>
        <dbReference type="ChEBI" id="CHEBI:18420"/>
        <label>3</label>
    </ligand>
</feature>
<dbReference type="PANTHER" id="PTHR11405:SF53">
    <property type="entry name" value="CARBAMOYL-PHOSPHATE SYNTHASE [AMMONIA], MITOCHONDRIAL"/>
    <property type="match status" value="1"/>
</dbReference>
<dbReference type="Proteomes" id="UP000324354">
    <property type="component" value="Chromosome"/>
</dbReference>
<keyword evidence="11 18" id="KW-0067">ATP-binding</keyword>
<dbReference type="Gene3D" id="1.10.1030.10">
    <property type="entry name" value="Carbamoyl-phosphate synthetase, large subunit oligomerisation domain"/>
    <property type="match status" value="1"/>
</dbReference>
<feature type="binding site" evidence="18">
    <location>
        <position position="820"/>
    </location>
    <ligand>
        <name>Mn(2+)</name>
        <dbReference type="ChEBI" id="CHEBI:29035"/>
        <label>3</label>
    </ligand>
</feature>
<dbReference type="SMART" id="SM00851">
    <property type="entry name" value="MGS"/>
    <property type="match status" value="1"/>
</dbReference>
<dbReference type="InterPro" id="IPR006275">
    <property type="entry name" value="CPSase_lsu"/>
</dbReference>
<comment type="subunit">
    <text evidence="17 18">Composed of two chains; the small (or glutamine) chain promotes the hydrolysis of glutamine to ammonia, which is used by the large (or ammonia) chain to synthesize carbamoyl phosphate. Tetramer of heterodimers (alpha,beta)4.</text>
</comment>
<name>A0A5C0XRF6_PYRFU</name>
<evidence type="ECO:0000256" key="15">
    <source>
        <dbReference type="ARBA" id="ARBA00048816"/>
    </source>
</evidence>
<feature type="binding site" evidence="18">
    <location>
        <position position="768"/>
    </location>
    <ligand>
        <name>ATP</name>
        <dbReference type="ChEBI" id="CHEBI:30616"/>
        <label>2</label>
    </ligand>
</feature>
<dbReference type="GO" id="GO:0004087">
    <property type="term" value="F:carbamoyl-phosphate synthase (ammonia) activity"/>
    <property type="evidence" value="ECO:0007669"/>
    <property type="project" value="UniProtKB-EC"/>
</dbReference>
<evidence type="ECO:0000256" key="9">
    <source>
        <dbReference type="ARBA" id="ARBA00022737"/>
    </source>
</evidence>
<dbReference type="FunFam" id="3.40.50.20:FF:000002">
    <property type="entry name" value="Carbamoyl-phosphate synthase large chain"/>
    <property type="match status" value="1"/>
</dbReference>
<dbReference type="Gene3D" id="3.40.50.20">
    <property type="match status" value="2"/>
</dbReference>
<feature type="binding site" evidence="18">
    <location>
        <position position="167"/>
    </location>
    <ligand>
        <name>ATP</name>
        <dbReference type="ChEBI" id="CHEBI:30616"/>
        <label>1</label>
    </ligand>
</feature>
<evidence type="ECO:0000256" key="4">
    <source>
        <dbReference type="ARBA" id="ARBA00009799"/>
    </source>
</evidence>
<comment type="similarity">
    <text evidence="4 18">Belongs to the CarB family.</text>
</comment>
<comment type="caution">
    <text evidence="18">Lacks conserved residue(s) required for the propagation of feature annotation.</text>
</comment>
<feature type="binding site" evidence="18">
    <location>
        <position position="822"/>
    </location>
    <ligand>
        <name>Mn(2+)</name>
        <dbReference type="ChEBI" id="CHEBI:29035"/>
        <label>4</label>
    </ligand>
</feature>
<feature type="binding site" evidence="18">
    <location>
        <position position="208"/>
    </location>
    <ligand>
        <name>ATP</name>
        <dbReference type="ChEBI" id="CHEBI:30616"/>
        <label>1</label>
    </ligand>
</feature>
<evidence type="ECO:0000256" key="1">
    <source>
        <dbReference type="ARBA" id="ARBA00001936"/>
    </source>
</evidence>
<feature type="binding site" evidence="18">
    <location>
        <position position="127"/>
    </location>
    <ligand>
        <name>ATP</name>
        <dbReference type="ChEBI" id="CHEBI:30616"/>
        <label>1</label>
    </ligand>
</feature>
<dbReference type="PRINTS" id="PR00098">
    <property type="entry name" value="CPSASE"/>
</dbReference>
<keyword evidence="10 18" id="KW-0547">Nucleotide-binding</keyword>
<dbReference type="NCBIfam" id="NF009455">
    <property type="entry name" value="PRK12815.1"/>
    <property type="match status" value="1"/>
</dbReference>
<dbReference type="InterPro" id="IPR058047">
    <property type="entry name" value="CPSase_preATP-grasp"/>
</dbReference>
<dbReference type="RefSeq" id="WP_011012860.1">
    <property type="nucleotide sequence ID" value="NC_003413.1"/>
</dbReference>
<evidence type="ECO:0000256" key="3">
    <source>
        <dbReference type="ARBA" id="ARBA00005077"/>
    </source>
</evidence>
<comment type="pathway">
    <text evidence="3 18">Amino-acid biosynthesis; L-arginine biosynthesis; carbamoyl phosphate from bicarbonate: step 1/1.</text>
</comment>
<dbReference type="AlphaFoldDB" id="A0A5C0XRF6"/>
<keyword evidence="13" id="KW-0464">Manganese</keyword>
<dbReference type="FunFam" id="3.30.470.20:FF:000026">
    <property type="entry name" value="Carbamoyl-phosphate synthase large chain"/>
    <property type="match status" value="1"/>
</dbReference>
<dbReference type="UniPathway" id="UPA00070">
    <property type="reaction ID" value="UER00115"/>
</dbReference>
<keyword evidence="12 18" id="KW-0665">Pyrimidine biosynthesis</keyword>
<evidence type="ECO:0000256" key="2">
    <source>
        <dbReference type="ARBA" id="ARBA00004812"/>
    </source>
</evidence>
<feature type="binding site" evidence="18">
    <location>
        <position position="298"/>
    </location>
    <ligand>
        <name>Mg(2+)</name>
        <dbReference type="ChEBI" id="CHEBI:18420"/>
        <label>2</label>
    </ligand>
</feature>
<dbReference type="Pfam" id="PF02786">
    <property type="entry name" value="CPSase_L_D2"/>
    <property type="match status" value="2"/>
</dbReference>
<feature type="region of interest" description="Carboxyphosphate synthetic domain" evidence="18">
    <location>
        <begin position="1"/>
        <end position="399"/>
    </location>
</feature>
<feature type="binding site" evidence="18">
    <location>
        <position position="282"/>
    </location>
    <ligand>
        <name>ATP</name>
        <dbReference type="ChEBI" id="CHEBI:30616"/>
        <label>1</label>
    </ligand>
</feature>
<dbReference type="UniPathway" id="UPA00068">
    <property type="reaction ID" value="UER00171"/>
</dbReference>
<dbReference type="InterPro" id="IPR013815">
    <property type="entry name" value="ATP_grasp_subdomain_1"/>
</dbReference>
<evidence type="ECO:0000256" key="14">
    <source>
        <dbReference type="ARBA" id="ARBA00047359"/>
    </source>
</evidence>
<feature type="binding site" evidence="18">
    <location>
        <position position="820"/>
    </location>
    <ligand>
        <name>ATP</name>
        <dbReference type="ChEBI" id="CHEBI:30616"/>
        <label>2</label>
    </ligand>
</feature>
<evidence type="ECO:0000259" key="19">
    <source>
        <dbReference type="PROSITE" id="PS50975"/>
    </source>
</evidence>
<comment type="pathway">
    <text evidence="2 18">Pyrimidine metabolism; UMP biosynthesis via de novo pathway; (S)-dihydroorotate from bicarbonate: step 1/3.</text>
</comment>
<gene>
    <name evidence="18" type="primary">carB</name>
    <name evidence="21" type="ORF">PFDSM3638_08685</name>
</gene>
<accession>A0A5C0XRF6</accession>
<feature type="binding site" evidence="18">
    <location>
        <position position="820"/>
    </location>
    <ligand>
        <name>Mg(2+)</name>
        <dbReference type="ChEBI" id="CHEBI:18420"/>
        <label>4</label>
    </ligand>
</feature>
<feature type="binding site" evidence="18">
    <location>
        <position position="736"/>
    </location>
    <ligand>
        <name>ATP</name>
        <dbReference type="ChEBI" id="CHEBI:30616"/>
        <label>2</label>
    </ligand>
</feature>
<feature type="binding site" evidence="18">
    <location>
        <position position="822"/>
    </location>
    <ligand>
        <name>Mg(2+)</name>
        <dbReference type="ChEBI" id="CHEBI:18420"/>
        <label>4</label>
    </ligand>
</feature>
<dbReference type="SMR" id="A0A5C0XRF6"/>
<evidence type="ECO:0000256" key="8">
    <source>
        <dbReference type="ARBA" id="ARBA00022723"/>
    </source>
</evidence>
<dbReference type="EMBL" id="CP023154">
    <property type="protein sequence ID" value="QEK79331.1"/>
    <property type="molecule type" value="Genomic_DNA"/>
</dbReference>
<dbReference type="NCBIfam" id="TIGR01369">
    <property type="entry name" value="CPSaseII_lrg"/>
    <property type="match status" value="1"/>
</dbReference>
<dbReference type="PROSITE" id="PS50975">
    <property type="entry name" value="ATP_GRASP"/>
    <property type="match status" value="2"/>
</dbReference>
<feature type="binding site" evidence="18">
    <location>
        <position position="174"/>
    </location>
    <ligand>
        <name>ATP</name>
        <dbReference type="ChEBI" id="CHEBI:30616"/>
        <label>1</label>
    </ligand>
</feature>
<dbReference type="GO" id="GO:0006541">
    <property type="term" value="P:glutamine metabolic process"/>
    <property type="evidence" value="ECO:0007669"/>
    <property type="project" value="TreeGrafter"/>
</dbReference>
<comment type="cofactor">
    <cofactor evidence="18">
        <name>Mg(2+)</name>
        <dbReference type="ChEBI" id="CHEBI:18420"/>
    </cofactor>
    <cofactor evidence="18">
        <name>Mn(2+)</name>
        <dbReference type="ChEBI" id="CHEBI:29035"/>
    </cofactor>
    <text evidence="18">Binds 4 Mg(2+) or Mn(2+) ions per subunit.</text>
</comment>
<feature type="binding site" evidence="18">
    <location>
        <position position="809"/>
    </location>
    <ligand>
        <name>ATP</name>
        <dbReference type="ChEBI" id="CHEBI:30616"/>
        <label>2</label>
    </ligand>
</feature>
<dbReference type="SMART" id="SM01096">
    <property type="entry name" value="CPSase_L_D3"/>
    <property type="match status" value="1"/>
</dbReference>
<dbReference type="InterPro" id="IPR016185">
    <property type="entry name" value="PreATP-grasp_dom_sf"/>
</dbReference>
<dbReference type="InterPro" id="IPR036897">
    <property type="entry name" value="CarbamoylP_synth_lsu_oligo_sf"/>
</dbReference>
<dbReference type="SUPFAM" id="SSF56059">
    <property type="entry name" value="Glutathione synthetase ATP-binding domain-like"/>
    <property type="match status" value="2"/>
</dbReference>
<feature type="binding site" evidence="18">
    <location>
        <position position="820"/>
    </location>
    <ligand>
        <name>Mn(2+)</name>
        <dbReference type="ChEBI" id="CHEBI:29035"/>
        <label>4</label>
    </ligand>
</feature>
<proteinExistence type="inferred from homology"/>
<dbReference type="GO" id="GO:0044205">
    <property type="term" value="P:'de novo' UMP biosynthetic process"/>
    <property type="evidence" value="ECO:0007669"/>
    <property type="project" value="UniProtKB-UniRule"/>
</dbReference>
<feature type="binding site" evidence="18">
    <location>
        <position position="809"/>
    </location>
    <ligand>
        <name>Mn(2+)</name>
        <dbReference type="ChEBI" id="CHEBI:29035"/>
        <label>3</label>
    </ligand>
</feature>
<evidence type="ECO:0000313" key="21">
    <source>
        <dbReference type="EMBL" id="QEK79331.1"/>
    </source>
</evidence>
<dbReference type="SUPFAM" id="SSF52440">
    <property type="entry name" value="PreATP-grasp domain"/>
    <property type="match status" value="2"/>
</dbReference>
<feature type="binding site" evidence="18">
    <location>
        <position position="282"/>
    </location>
    <ligand>
        <name>Mg(2+)</name>
        <dbReference type="ChEBI" id="CHEBI:18420"/>
        <label>1</label>
    </ligand>
</feature>
<comment type="function">
    <text evidence="16 18">Large subunit of the glutamine-dependent carbamoyl phosphate synthetase (CPSase). CPSase catalyzes the formation of carbamoyl phosphate from the ammonia moiety of glutamine, carbonate, and phosphate donated by ATP, constituting the first step of 2 biosynthetic pathways, one leading to arginine and/or urea and the other to pyrimidine nucleotides. The large subunit (synthetase) binds the substrates ammonia (free or transferred from glutamine from the small subunit), hydrogencarbonate and ATP and carries out an ATP-coupled ligase reaction, activating hydrogencarbonate by forming carboxy phosphate which reacts with ammonia to form carbamoyl phosphate.</text>
</comment>
<evidence type="ECO:0000256" key="16">
    <source>
        <dbReference type="ARBA" id="ARBA00057223"/>
    </source>
</evidence>
<feature type="binding site" evidence="18">
    <location>
        <position position="296"/>
    </location>
    <ligand>
        <name>Mn(2+)</name>
        <dbReference type="ChEBI" id="CHEBI:29035"/>
        <label>1</label>
    </ligand>
</feature>
<dbReference type="EC" id="6.3.5.5" evidence="18"/>
<feature type="binding site" evidence="18">
    <location>
        <position position="296"/>
    </location>
    <ligand>
        <name>Mg(2+)</name>
        <dbReference type="ChEBI" id="CHEBI:18420"/>
        <label>2</label>
    </ligand>
</feature>
<dbReference type="KEGG" id="pfu:PF1714"/>
<feature type="binding site" evidence="18">
    <location>
        <position position="767"/>
    </location>
    <ligand>
        <name>ATP</name>
        <dbReference type="ChEBI" id="CHEBI:30616"/>
        <label>2</label>
    </ligand>
</feature>
<feature type="domain" description="MGS-like" evidence="20">
    <location>
        <begin position="915"/>
        <end position="1043"/>
    </location>
</feature>
<evidence type="ECO:0000259" key="20">
    <source>
        <dbReference type="PROSITE" id="PS51855"/>
    </source>
</evidence>
<feature type="binding site" evidence="18">
    <location>
        <position position="240"/>
    </location>
    <ligand>
        <name>ATP</name>
        <dbReference type="ChEBI" id="CHEBI:30616"/>
        <label>1</label>
    </ligand>
</feature>
<evidence type="ECO:0000256" key="5">
    <source>
        <dbReference type="ARBA" id="ARBA00022571"/>
    </source>
</evidence>
<dbReference type="PANTHER" id="PTHR11405">
    <property type="entry name" value="CARBAMOYLTRANSFERASE FAMILY MEMBER"/>
    <property type="match status" value="1"/>
</dbReference>
<feature type="binding site" evidence="18">
    <location>
        <position position="296"/>
    </location>
    <ligand>
        <name>Mn(2+)</name>
        <dbReference type="ChEBI" id="CHEBI:29035"/>
        <label>2</label>
    </ligand>
</feature>
<reference evidence="21 22" key="1">
    <citation type="submission" date="2017-08" db="EMBL/GenBank/DDBJ databases">
        <title>Resequencing and Reannotation of the genome of Pyrococcus furiosus type strain DSM3638.</title>
        <authorList>
            <person name="Reichelt R.M."/>
            <person name="Bunk B."/>
        </authorList>
    </citation>
    <scope>NUCLEOTIDE SEQUENCE [LARGE SCALE GENOMIC DNA]</scope>
    <source>
        <strain evidence="21 22">DSM 3638</strain>
    </source>
</reference>
<feature type="binding site" evidence="18">
    <location>
        <position position="738"/>
    </location>
    <ligand>
        <name>ATP</name>
        <dbReference type="ChEBI" id="CHEBI:30616"/>
        <label>2</label>
    </ligand>
</feature>
<dbReference type="Gene3D" id="3.40.50.1380">
    <property type="entry name" value="Methylglyoxal synthase-like domain"/>
    <property type="match status" value="1"/>
</dbReference>
<evidence type="ECO:0000256" key="6">
    <source>
        <dbReference type="ARBA" id="ARBA00022598"/>
    </source>
</evidence>
<dbReference type="GO" id="GO:0046872">
    <property type="term" value="F:metal ion binding"/>
    <property type="evidence" value="ECO:0007669"/>
    <property type="project" value="UniProtKB-KW"/>
</dbReference>
<dbReference type="FunFam" id="3.30.1490.20:FF:000001">
    <property type="entry name" value="Carbamoyl-phosphate synthase large chain"/>
    <property type="match status" value="1"/>
</dbReference>
<dbReference type="GO" id="GO:0006526">
    <property type="term" value="P:L-arginine biosynthetic process"/>
    <property type="evidence" value="ECO:0007669"/>
    <property type="project" value="UniProtKB-UniRule"/>
</dbReference>
<feature type="binding site" evidence="18">
    <location>
        <position position="282"/>
    </location>
    <ligand>
        <name>Mn(2+)</name>
        <dbReference type="ChEBI" id="CHEBI:29035"/>
        <label>1</label>
    </ligand>
</feature>
<dbReference type="EC" id="6.3.4.16" evidence="18"/>
<feature type="binding site" evidence="18">
    <location>
        <position position="697"/>
    </location>
    <ligand>
        <name>ATP</name>
        <dbReference type="ChEBI" id="CHEBI:30616"/>
        <label>2</label>
    </ligand>
</feature>
<feature type="binding site" evidence="18">
    <location>
        <position position="206"/>
    </location>
    <ligand>
        <name>ATP</name>
        <dbReference type="ChEBI" id="CHEBI:30616"/>
        <label>1</label>
    </ligand>
</feature>
<comment type="catalytic activity">
    <reaction evidence="14 18">
        <text>hydrogencarbonate + NH4(+) + 2 ATP = carbamoyl phosphate + 2 ADP + phosphate + 2 H(+)</text>
        <dbReference type="Rhea" id="RHEA:18029"/>
        <dbReference type="ChEBI" id="CHEBI:15378"/>
        <dbReference type="ChEBI" id="CHEBI:17544"/>
        <dbReference type="ChEBI" id="CHEBI:28938"/>
        <dbReference type="ChEBI" id="CHEBI:30616"/>
        <dbReference type="ChEBI" id="CHEBI:43474"/>
        <dbReference type="ChEBI" id="CHEBI:58228"/>
        <dbReference type="ChEBI" id="CHEBI:456216"/>
        <dbReference type="EC" id="6.3.4.16"/>
    </reaction>
</comment>
<evidence type="ECO:0000256" key="18">
    <source>
        <dbReference type="HAMAP-Rule" id="MF_01210"/>
    </source>
</evidence>
<keyword evidence="5 18" id="KW-0055">Arginine biosynthesis</keyword>
<evidence type="ECO:0000313" key="22">
    <source>
        <dbReference type="Proteomes" id="UP000324354"/>
    </source>
</evidence>
<dbReference type="FunFam" id="3.40.50.20:FF:000001">
    <property type="entry name" value="Carbamoyl-phosphate synthase large chain"/>
    <property type="match status" value="1"/>
</dbReference>
<protein>
    <recommendedName>
        <fullName evidence="18">Carbamoyl phosphate synthase large chain</fullName>
        <ecNumber evidence="18">6.3.4.16</ecNumber>
        <ecNumber evidence="18">6.3.5.5</ecNumber>
    </recommendedName>
    <alternativeName>
        <fullName evidence="18">Carbamoyl phosphate synthetase ammonia chain</fullName>
    </alternativeName>
</protein>
<evidence type="ECO:0000256" key="12">
    <source>
        <dbReference type="ARBA" id="ARBA00022975"/>
    </source>
</evidence>
<feature type="binding site" evidence="18">
    <location>
        <position position="296"/>
    </location>
    <ligand>
        <name>Mg(2+)</name>
        <dbReference type="ChEBI" id="CHEBI:18420"/>
        <label>1</label>
    </ligand>
</feature>
<feature type="binding site" evidence="18">
    <location>
        <position position="239"/>
    </location>
    <ligand>
        <name>ATP</name>
        <dbReference type="ChEBI" id="CHEBI:30616"/>
        <label>1</label>
    </ligand>
</feature>
<keyword evidence="6 18" id="KW-0436">Ligase</keyword>
<dbReference type="GO" id="GO:0005524">
    <property type="term" value="F:ATP binding"/>
    <property type="evidence" value="ECO:0007669"/>
    <property type="project" value="UniProtKB-UniRule"/>
</dbReference>
<dbReference type="Pfam" id="PF02787">
    <property type="entry name" value="CPSase_L_D3"/>
    <property type="match status" value="1"/>
</dbReference>
<feature type="binding site" evidence="18">
    <location>
        <position position="213"/>
    </location>
    <ligand>
        <name>ATP</name>
        <dbReference type="ChEBI" id="CHEBI:30616"/>
        <label>1</label>
    </ligand>
</feature>
<dbReference type="InterPro" id="IPR011607">
    <property type="entry name" value="MGS-like_dom"/>
</dbReference>
<dbReference type="InterPro" id="IPR005479">
    <property type="entry name" value="CPAse_ATP-bd"/>
</dbReference>
<dbReference type="InterPro" id="IPR036914">
    <property type="entry name" value="MGS-like_dom_sf"/>
</dbReference>
<feature type="binding site" evidence="18">
    <location>
        <position position="766"/>
    </location>
    <ligand>
        <name>ATP</name>
        <dbReference type="ChEBI" id="CHEBI:30616"/>
        <label>2</label>
    </ligand>
</feature>
<dbReference type="Pfam" id="PF25596">
    <property type="entry name" value="CPSase_L_D1"/>
    <property type="match status" value="2"/>
</dbReference>
<dbReference type="PROSITE" id="PS51855">
    <property type="entry name" value="MGS"/>
    <property type="match status" value="1"/>
</dbReference>
<sequence>MKIDVSKVIVIGSGAIKIGEAAEFDYSGSQALKALREEGIESVLVNPNVATIQTSYELADKVYLLPLKTEFIEKVIEKEKPDGILVGFGGQTALSLGVSLYKKGILDKYNVKVLGTPIEGIERALDREKFQKTMKKVGLPVPPSDAAKTPEEAIEIAESIGFPVIVRVSFNLGGRGSFIARSREEFEKYIIRAFAQSEIRKVLVEKYLNGWKEIEFEVVRDKAGNSVAVVCLENVDPMGVHTGESIVVGPSQTLTNREYQMLRDAAIRVADAIELIGEGNVQLALSPNSEEYYVIETNPRMSRSSALASKVTGYPLAYIATKLAIGYTLDELRNTVTGITTAAFEPSLDYVAVKIPRWDFKKFEEVNKSIGSEMKSIGEVMAIGRNLHEAFQKAIRMLDIGDELIGKYYLEDEPLENVLERLKKKEPYLLMHIAKALRLGATVEDIHKITKVDKFFIYVIEDLVKIAEELRKNPTEELIREAKRLGFSDWEIELLTKRKVKKKWKPVVKNIDTLAGEFPAKTNYLYVTYDGVENDIPKPKKPSILVLGAGVFRIGVSVEFDWAVVNFVNAIRKRGIEAAILNYNPETVSTDWDMSDRLYFEEITLERVLDIYEFERPIGVVAFAGGQLANSLAKKLENAGVKLLGTSGKSVDKAENRAKFSKLLEKLGIPQPEWISAESIDEAIKLAKKIEYPVIVRPSYVLSGTAMKVAWNEKELIDFLKEAASVSPEHPVLISKFIPGTEAEIDAVSDGKKVVGVTLEHIEGAGVHSGDSTMVTPWRTLSERNVKRIWEITYELAKELEIKGPFNVQFVIDKKPYVLELNLRTSRSMPFSSKSRGVNLMELSAQAVLDGELKIGVEGKYYEIPPVAYGVKSPQFSWAQLQGAYPFLGPEMRSTGEVAALGTHYEDALLKSWLSVKPNELPKTSALIYGWEKKNILKETAKILENLGITTYSIGGDIGEINISKQEAVNMIKEGKIDIIMTTGYAKDKDYEIRRLAADLNVPLVLDANLALELAKAIEWKTKTQEEFEIKELREYWIRKIEENVEEYAASVVLRR</sequence>
<keyword evidence="9 18" id="KW-0677">Repeat</keyword>
<dbReference type="PROSITE" id="PS00867">
    <property type="entry name" value="CPSASE_2"/>
    <property type="match status" value="1"/>
</dbReference>
<keyword evidence="8" id="KW-0479">Metal-binding</keyword>
<keyword evidence="7 18" id="KW-0028">Amino-acid biosynthesis</keyword>
<dbReference type="NCBIfam" id="NF003671">
    <property type="entry name" value="PRK05294.1"/>
    <property type="match status" value="1"/>
</dbReference>
<dbReference type="PROSITE" id="PS00866">
    <property type="entry name" value="CPSASE_1"/>
    <property type="match status" value="1"/>
</dbReference>
<evidence type="ECO:0000256" key="13">
    <source>
        <dbReference type="ARBA" id="ARBA00023211"/>
    </source>
</evidence>
<dbReference type="GeneID" id="41713545"/>
<comment type="catalytic activity">
    <reaction evidence="15 18">
        <text>hydrogencarbonate + L-glutamine + 2 ATP + H2O = carbamoyl phosphate + L-glutamate + 2 ADP + phosphate + 2 H(+)</text>
        <dbReference type="Rhea" id="RHEA:18633"/>
        <dbReference type="ChEBI" id="CHEBI:15377"/>
        <dbReference type="ChEBI" id="CHEBI:15378"/>
        <dbReference type="ChEBI" id="CHEBI:17544"/>
        <dbReference type="ChEBI" id="CHEBI:29985"/>
        <dbReference type="ChEBI" id="CHEBI:30616"/>
        <dbReference type="ChEBI" id="CHEBI:43474"/>
        <dbReference type="ChEBI" id="CHEBI:58228"/>
        <dbReference type="ChEBI" id="CHEBI:58359"/>
        <dbReference type="ChEBI" id="CHEBI:456216"/>
        <dbReference type="EC" id="6.3.5.5"/>
    </reaction>
</comment>
<evidence type="ECO:0000256" key="10">
    <source>
        <dbReference type="ARBA" id="ARBA00022741"/>
    </source>
</evidence>
<feature type="domain" description="ATP-grasp" evidence="19">
    <location>
        <begin position="661"/>
        <end position="849"/>
    </location>
</feature>
<feature type="binding site" evidence="18">
    <location>
        <position position="296"/>
    </location>
    <ligand>
        <name>ATP</name>
        <dbReference type="ChEBI" id="CHEBI:30616"/>
        <label>1</label>
    </ligand>
</feature>
<feature type="domain" description="ATP-grasp" evidence="19">
    <location>
        <begin position="131"/>
        <end position="325"/>
    </location>
</feature>
<feature type="binding site" evidence="18">
    <location>
        <position position="769"/>
    </location>
    <ligand>
        <name>ATP</name>
        <dbReference type="ChEBI" id="CHEBI:30616"/>
        <label>2</label>
    </ligand>
</feature>
<evidence type="ECO:0000256" key="11">
    <source>
        <dbReference type="ARBA" id="ARBA00022840"/>
    </source>
</evidence>
<dbReference type="GeneID" id="13300569"/>
<organism evidence="21 22">
    <name type="scientific">Pyrococcus furiosus (strain ATCC 43587 / DSM 3638 / JCM 8422 / Vc1)</name>
    <dbReference type="NCBI Taxonomy" id="186497"/>
    <lineage>
        <taxon>Archaea</taxon>
        <taxon>Methanobacteriati</taxon>
        <taxon>Methanobacteriota</taxon>
        <taxon>Thermococci</taxon>
        <taxon>Thermococcales</taxon>
        <taxon>Thermococcaceae</taxon>
        <taxon>Pyrococcus</taxon>
    </lineage>
</organism>
<dbReference type="Gene3D" id="3.30.470.20">
    <property type="entry name" value="ATP-grasp fold, B domain"/>
    <property type="match status" value="2"/>
</dbReference>
<comment type="domain">
    <text evidence="18">The large subunit is composed of 2 ATP-grasp domains that are involved in binding the 2 ATP molecules needed for carbamoyl phosphate synthesis. The N-terminal ATP-grasp domain (referred to as the carboxyphosphate synthetic component) catalyzes the ATP-dependent phosphorylation of hydrogencarbonate to carboxyphosphate and the subsequent nucleophilic attack by ammonia to form a carbamate intermediate. The C-terminal ATP-grasp domain (referred to as the carbamoyl phosphate synthetic component) then catalyzes the phosphorylation of carbamate with the second ATP to form the end product carbamoyl phosphate. The reactive and unstable enzyme intermediates are sequentially channeled from one active site to the next through the interior of the protein over a distance of at least 96 A.</text>
</comment>
<feature type="binding site" evidence="18">
    <location>
        <position position="820"/>
    </location>
    <ligand>
        <name>Mg(2+)</name>
        <dbReference type="ChEBI" id="CHEBI:18420"/>
        <label>3</label>
    </ligand>
</feature>
<dbReference type="InterPro" id="IPR005483">
    <property type="entry name" value="CPSase_dom"/>
</dbReference>
<dbReference type="Gene3D" id="3.30.1490.20">
    <property type="entry name" value="ATP-grasp fold, A domain"/>
    <property type="match status" value="1"/>
</dbReference>
<dbReference type="GO" id="GO:0005737">
    <property type="term" value="C:cytoplasm"/>
    <property type="evidence" value="ECO:0007669"/>
    <property type="project" value="TreeGrafter"/>
</dbReference>
<dbReference type="SUPFAM" id="SSF52335">
    <property type="entry name" value="Methylglyoxal synthase-like"/>
    <property type="match status" value="1"/>
</dbReference>
<dbReference type="OrthoDB" id="85487at2157"/>
<comment type="cofactor">
    <cofactor evidence="1">
        <name>Mn(2+)</name>
        <dbReference type="ChEBI" id="CHEBI:29035"/>
    </cofactor>
</comment>
<dbReference type="InterPro" id="IPR011761">
    <property type="entry name" value="ATP-grasp"/>
</dbReference>
<evidence type="ECO:0000256" key="7">
    <source>
        <dbReference type="ARBA" id="ARBA00022605"/>
    </source>
</evidence>
<dbReference type="SUPFAM" id="SSF48108">
    <property type="entry name" value="Carbamoyl phosphate synthetase, large subunit connection domain"/>
    <property type="match status" value="1"/>
</dbReference>
<dbReference type="GO" id="GO:0004088">
    <property type="term" value="F:carbamoyl-phosphate synthase (glutamine-hydrolyzing) activity"/>
    <property type="evidence" value="ECO:0007669"/>
    <property type="project" value="UniProtKB-UniRule"/>
</dbReference>
<dbReference type="InterPro" id="IPR005480">
    <property type="entry name" value="CPSase_lsu_oligo"/>
</dbReference>
<feature type="binding site" evidence="18">
    <location>
        <position position="173"/>
    </location>
    <ligand>
        <name>ATP</name>
        <dbReference type="ChEBI" id="CHEBI:30616"/>
        <label>1</label>
    </ligand>
</feature>
<evidence type="ECO:0000256" key="17">
    <source>
        <dbReference type="ARBA" id="ARBA00062056"/>
    </source>
</evidence>
<dbReference type="HAMAP" id="MF_01210_A">
    <property type="entry name" value="CPSase_L_chain_A"/>
    <property type="match status" value="1"/>
</dbReference>